<evidence type="ECO:0000313" key="2">
    <source>
        <dbReference type="Proteomes" id="UP000823775"/>
    </source>
</evidence>
<name>A0ABS8SGL9_DATST</name>
<protein>
    <submittedName>
        <fullName evidence="1">Uncharacterized protein</fullName>
    </submittedName>
</protein>
<sequence>KTAHQLKDGLKQDRSRILKCGIKDEPSFPKTVHRSVEDKLGTEATFSVLPKDGPSYTPGTPKFELIGIFGT</sequence>
<organism evidence="1 2">
    <name type="scientific">Datura stramonium</name>
    <name type="common">Jimsonweed</name>
    <name type="synonym">Common thornapple</name>
    <dbReference type="NCBI Taxonomy" id="4076"/>
    <lineage>
        <taxon>Eukaryota</taxon>
        <taxon>Viridiplantae</taxon>
        <taxon>Streptophyta</taxon>
        <taxon>Embryophyta</taxon>
        <taxon>Tracheophyta</taxon>
        <taxon>Spermatophyta</taxon>
        <taxon>Magnoliopsida</taxon>
        <taxon>eudicotyledons</taxon>
        <taxon>Gunneridae</taxon>
        <taxon>Pentapetalae</taxon>
        <taxon>asterids</taxon>
        <taxon>lamiids</taxon>
        <taxon>Solanales</taxon>
        <taxon>Solanaceae</taxon>
        <taxon>Solanoideae</taxon>
        <taxon>Datureae</taxon>
        <taxon>Datura</taxon>
    </lineage>
</organism>
<accession>A0ABS8SGL9</accession>
<comment type="caution">
    <text evidence="1">The sequence shown here is derived from an EMBL/GenBank/DDBJ whole genome shotgun (WGS) entry which is preliminary data.</text>
</comment>
<reference evidence="1 2" key="1">
    <citation type="journal article" date="2021" name="BMC Genomics">
        <title>Datura genome reveals duplications of psychoactive alkaloid biosynthetic genes and high mutation rate following tissue culture.</title>
        <authorList>
            <person name="Rajewski A."/>
            <person name="Carter-House D."/>
            <person name="Stajich J."/>
            <person name="Litt A."/>
        </authorList>
    </citation>
    <scope>NUCLEOTIDE SEQUENCE [LARGE SCALE GENOMIC DNA]</scope>
    <source>
        <strain evidence="1">AR-01</strain>
    </source>
</reference>
<evidence type="ECO:0000313" key="1">
    <source>
        <dbReference type="EMBL" id="MCD7458045.1"/>
    </source>
</evidence>
<gene>
    <name evidence="1" type="ORF">HAX54_037019</name>
</gene>
<feature type="non-terminal residue" evidence="1">
    <location>
        <position position="1"/>
    </location>
</feature>
<dbReference type="EMBL" id="JACEIK010000493">
    <property type="protein sequence ID" value="MCD7458045.1"/>
    <property type="molecule type" value="Genomic_DNA"/>
</dbReference>
<proteinExistence type="predicted"/>
<dbReference type="Proteomes" id="UP000823775">
    <property type="component" value="Unassembled WGS sequence"/>
</dbReference>
<keyword evidence="2" id="KW-1185">Reference proteome</keyword>